<name>A0A167H6F4_CALVF</name>
<sequence>MHSLLHVAACVEWTGPVWAYWAFPMERYCGQLQSAVTGRLNPYPGIDRHIRQLCQWEQLKLKY</sequence>
<organism evidence="2 3">
    <name type="scientific">Calocera viscosa (strain TUFC12733)</name>
    <dbReference type="NCBI Taxonomy" id="1330018"/>
    <lineage>
        <taxon>Eukaryota</taxon>
        <taxon>Fungi</taxon>
        <taxon>Dikarya</taxon>
        <taxon>Basidiomycota</taxon>
        <taxon>Agaricomycotina</taxon>
        <taxon>Dacrymycetes</taxon>
        <taxon>Dacrymycetales</taxon>
        <taxon>Dacrymycetaceae</taxon>
        <taxon>Calocera</taxon>
    </lineage>
</organism>
<dbReference type="Proteomes" id="UP000076738">
    <property type="component" value="Unassembled WGS sequence"/>
</dbReference>
<feature type="non-terminal residue" evidence="2">
    <location>
        <position position="63"/>
    </location>
</feature>
<evidence type="ECO:0008006" key="4">
    <source>
        <dbReference type="Google" id="ProtNLM"/>
    </source>
</evidence>
<feature type="signal peptide" evidence="1">
    <location>
        <begin position="1"/>
        <end position="19"/>
    </location>
</feature>
<keyword evidence="1" id="KW-0732">Signal</keyword>
<feature type="chain" id="PRO_5007887381" description="DUF4218 domain-containing protein" evidence="1">
    <location>
        <begin position="20"/>
        <end position="63"/>
    </location>
</feature>
<dbReference type="OrthoDB" id="6613063at2759"/>
<accession>A0A167H6F4</accession>
<gene>
    <name evidence="2" type="ORF">CALVIDRAFT_489305</name>
</gene>
<evidence type="ECO:0000256" key="1">
    <source>
        <dbReference type="SAM" id="SignalP"/>
    </source>
</evidence>
<reference evidence="2 3" key="1">
    <citation type="journal article" date="2016" name="Mol. Biol. Evol.">
        <title>Comparative Genomics of Early-Diverging Mushroom-Forming Fungi Provides Insights into the Origins of Lignocellulose Decay Capabilities.</title>
        <authorList>
            <person name="Nagy L.G."/>
            <person name="Riley R."/>
            <person name="Tritt A."/>
            <person name="Adam C."/>
            <person name="Daum C."/>
            <person name="Floudas D."/>
            <person name="Sun H."/>
            <person name="Yadav J.S."/>
            <person name="Pangilinan J."/>
            <person name="Larsson K.H."/>
            <person name="Matsuura K."/>
            <person name="Barry K."/>
            <person name="Labutti K."/>
            <person name="Kuo R."/>
            <person name="Ohm R.A."/>
            <person name="Bhattacharya S.S."/>
            <person name="Shirouzu T."/>
            <person name="Yoshinaga Y."/>
            <person name="Martin F.M."/>
            <person name="Grigoriev I.V."/>
            <person name="Hibbett D.S."/>
        </authorList>
    </citation>
    <scope>NUCLEOTIDE SEQUENCE [LARGE SCALE GENOMIC DNA]</scope>
    <source>
        <strain evidence="2 3">TUFC12733</strain>
    </source>
</reference>
<evidence type="ECO:0000313" key="2">
    <source>
        <dbReference type="EMBL" id="KZO91287.1"/>
    </source>
</evidence>
<dbReference type="EMBL" id="KV417325">
    <property type="protein sequence ID" value="KZO91287.1"/>
    <property type="molecule type" value="Genomic_DNA"/>
</dbReference>
<dbReference type="STRING" id="1330018.A0A167H6F4"/>
<keyword evidence="3" id="KW-1185">Reference proteome</keyword>
<protein>
    <recommendedName>
        <fullName evidence="4">DUF4218 domain-containing protein</fullName>
    </recommendedName>
</protein>
<dbReference type="AlphaFoldDB" id="A0A167H6F4"/>
<evidence type="ECO:0000313" key="3">
    <source>
        <dbReference type="Proteomes" id="UP000076738"/>
    </source>
</evidence>
<proteinExistence type="predicted"/>